<dbReference type="PROSITE" id="PS52016">
    <property type="entry name" value="TONB_DEPENDENT_REC_3"/>
    <property type="match status" value="1"/>
</dbReference>
<dbReference type="InterPro" id="IPR000531">
    <property type="entry name" value="Beta-barrel_TonB"/>
</dbReference>
<comment type="subcellular location">
    <subcellularLocation>
        <location evidence="1 9">Cell outer membrane</location>
        <topology evidence="1 9">Multi-pass membrane protein</topology>
    </subcellularLocation>
</comment>
<dbReference type="RefSeq" id="WP_320313787.1">
    <property type="nucleotide sequence ID" value="NZ_JAVIKH010000009.1"/>
</dbReference>
<evidence type="ECO:0000313" key="14">
    <source>
        <dbReference type="EMBL" id="MDX8336382.1"/>
    </source>
</evidence>
<keyword evidence="7 9" id="KW-0472">Membrane</keyword>
<dbReference type="Gene3D" id="2.170.130.10">
    <property type="entry name" value="TonB-dependent receptor, plug domain"/>
    <property type="match status" value="1"/>
</dbReference>
<feature type="chain" id="PRO_5046472366" evidence="11">
    <location>
        <begin position="20"/>
        <end position="623"/>
    </location>
</feature>
<dbReference type="InterPro" id="IPR036942">
    <property type="entry name" value="Beta-barrel_TonB_sf"/>
</dbReference>
<feature type="domain" description="TonB-dependent receptor plug" evidence="13">
    <location>
        <begin position="40"/>
        <end position="147"/>
    </location>
</feature>
<keyword evidence="3 9" id="KW-1134">Transmembrane beta strand</keyword>
<keyword evidence="2 9" id="KW-0813">Transport</keyword>
<name>A0ABU4WBH5_9FUSO</name>
<dbReference type="InterPro" id="IPR012910">
    <property type="entry name" value="Plug_dom"/>
</dbReference>
<sequence>MKKKFCVAGLLLASTLALGEEKSIKLEESVITSENTETTVADIPKNITVLTGEEISQRGAKSVAEALKLVSSVVVKEMGGADAAFDMRGQGATAKSNVIVLVDGAPINSIDLSGYQTSNIAVDNIERIEVIPSGGSVLYGDGAIGGTINIVTKAPENKLNYGSLNTEIGSYGLKKQHLTYGTKLGEKLLVEVDYLKKEKDGYRDYEKDDLENFGFRTRYKLDKGEVKFKYNYSKNKFRAPGSLNELEVEEDRTQSNSNVWRIDGKTEKNNFAGDYVYNINSELEFKLLGTYAHESYSSNGSNYKTEIKYVKPQLKYTYLKESYLVFGGDLYKGETKDFAYGKGKSEKNSLGGFLINSSTINNFRFTQGYRRQNIEYKGDKLSNKKFKEDAIELTGSYLYSDSGSTYVGYTKGFRTPNTDEINAWDGEFKPQKSETYEIGVKDFVGNTYVSSSLFYIETENEIFYGINENGDAKKNRNLNGTSKRKGIEFSLEHYFDKLTISESVTYMKTEFKKGKDIPGIPNVKGVLNLNYKFNEKLSFNNSWEYYGNSFANGDEENKGKKVDDYFLSNLTAMYDFQDGLIITVGVNNLFDEKYYNYVGYSSKGFSYYPAAERNYYVGFKYSF</sequence>
<feature type="signal peptide" evidence="11">
    <location>
        <begin position="1"/>
        <end position="19"/>
    </location>
</feature>
<evidence type="ECO:0000256" key="1">
    <source>
        <dbReference type="ARBA" id="ARBA00004571"/>
    </source>
</evidence>
<evidence type="ECO:0000256" key="9">
    <source>
        <dbReference type="PROSITE-ProRule" id="PRU01360"/>
    </source>
</evidence>
<comment type="similarity">
    <text evidence="9 10">Belongs to the TonB-dependent receptor family.</text>
</comment>
<dbReference type="InterPro" id="IPR010917">
    <property type="entry name" value="TonB_rcpt_CS"/>
</dbReference>
<evidence type="ECO:0000259" key="13">
    <source>
        <dbReference type="Pfam" id="PF07715"/>
    </source>
</evidence>
<evidence type="ECO:0000256" key="4">
    <source>
        <dbReference type="ARBA" id="ARBA00022692"/>
    </source>
</evidence>
<dbReference type="InterPro" id="IPR039426">
    <property type="entry name" value="TonB-dep_rcpt-like"/>
</dbReference>
<evidence type="ECO:0000256" key="5">
    <source>
        <dbReference type="ARBA" id="ARBA00022729"/>
    </source>
</evidence>
<feature type="domain" description="TonB-dependent receptor-like beta-barrel" evidence="12">
    <location>
        <begin position="161"/>
        <end position="589"/>
    </location>
</feature>
<dbReference type="SUPFAM" id="SSF56935">
    <property type="entry name" value="Porins"/>
    <property type="match status" value="1"/>
</dbReference>
<keyword evidence="8 9" id="KW-0998">Cell outer membrane</keyword>
<dbReference type="PROSITE" id="PS01156">
    <property type="entry name" value="TONB_DEPENDENT_REC_2"/>
    <property type="match status" value="1"/>
</dbReference>
<evidence type="ECO:0000256" key="2">
    <source>
        <dbReference type="ARBA" id="ARBA00022448"/>
    </source>
</evidence>
<dbReference type="CDD" id="cd01347">
    <property type="entry name" value="ligand_gated_channel"/>
    <property type="match status" value="1"/>
</dbReference>
<dbReference type="EMBL" id="JAVIKH010000009">
    <property type="protein sequence ID" value="MDX8336382.1"/>
    <property type="molecule type" value="Genomic_DNA"/>
</dbReference>
<dbReference type="PANTHER" id="PTHR30069:SF27">
    <property type="entry name" value="BLL4766 PROTEIN"/>
    <property type="match status" value="1"/>
</dbReference>
<keyword evidence="5 11" id="KW-0732">Signal</keyword>
<evidence type="ECO:0000256" key="7">
    <source>
        <dbReference type="ARBA" id="ARBA00023136"/>
    </source>
</evidence>
<dbReference type="Pfam" id="PF07715">
    <property type="entry name" value="Plug"/>
    <property type="match status" value="1"/>
</dbReference>
<dbReference type="Proteomes" id="UP001279681">
    <property type="component" value="Unassembled WGS sequence"/>
</dbReference>
<evidence type="ECO:0000256" key="11">
    <source>
        <dbReference type="SAM" id="SignalP"/>
    </source>
</evidence>
<accession>A0ABU4WBH5</accession>
<evidence type="ECO:0000259" key="12">
    <source>
        <dbReference type="Pfam" id="PF00593"/>
    </source>
</evidence>
<dbReference type="Gene3D" id="2.40.170.20">
    <property type="entry name" value="TonB-dependent receptor, beta-barrel domain"/>
    <property type="match status" value="1"/>
</dbReference>
<gene>
    <name evidence="14" type="ORF">RFV38_07720</name>
</gene>
<protein>
    <submittedName>
        <fullName evidence="14">TonB-dependent receptor</fullName>
    </submittedName>
</protein>
<evidence type="ECO:0000256" key="6">
    <source>
        <dbReference type="ARBA" id="ARBA00023077"/>
    </source>
</evidence>
<proteinExistence type="inferred from homology"/>
<evidence type="ECO:0000313" key="15">
    <source>
        <dbReference type="Proteomes" id="UP001279681"/>
    </source>
</evidence>
<dbReference type="InterPro" id="IPR037066">
    <property type="entry name" value="Plug_dom_sf"/>
</dbReference>
<dbReference type="Pfam" id="PF00593">
    <property type="entry name" value="TonB_dep_Rec_b-barrel"/>
    <property type="match status" value="1"/>
</dbReference>
<comment type="caution">
    <text evidence="14">The sequence shown here is derived from an EMBL/GenBank/DDBJ whole genome shotgun (WGS) entry which is preliminary data.</text>
</comment>
<evidence type="ECO:0000256" key="3">
    <source>
        <dbReference type="ARBA" id="ARBA00022452"/>
    </source>
</evidence>
<organism evidence="14 15">
    <name type="scientific">Candidatus Cetobacterium colombiensis</name>
    <dbReference type="NCBI Taxonomy" id="3073100"/>
    <lineage>
        <taxon>Bacteria</taxon>
        <taxon>Fusobacteriati</taxon>
        <taxon>Fusobacteriota</taxon>
        <taxon>Fusobacteriia</taxon>
        <taxon>Fusobacteriales</taxon>
        <taxon>Fusobacteriaceae</taxon>
        <taxon>Cetobacterium</taxon>
    </lineage>
</organism>
<keyword evidence="15" id="KW-1185">Reference proteome</keyword>
<keyword evidence="6 10" id="KW-0798">TonB box</keyword>
<evidence type="ECO:0000256" key="10">
    <source>
        <dbReference type="RuleBase" id="RU003357"/>
    </source>
</evidence>
<keyword evidence="4 9" id="KW-0812">Transmembrane</keyword>
<evidence type="ECO:0000256" key="8">
    <source>
        <dbReference type="ARBA" id="ARBA00023237"/>
    </source>
</evidence>
<reference evidence="15" key="1">
    <citation type="submission" date="2023-07" db="EMBL/GenBank/DDBJ databases">
        <authorList>
            <person name="Colorado M.A."/>
            <person name="Villamil L.M."/>
            <person name="Melo J.F."/>
            <person name="Rodriguez J.A."/>
            <person name="Ruiz R.Y."/>
        </authorList>
    </citation>
    <scope>NUCLEOTIDE SEQUENCE [LARGE SCALE GENOMIC DNA]</scope>
    <source>
        <strain evidence="15">C33</strain>
    </source>
</reference>
<dbReference type="PANTHER" id="PTHR30069">
    <property type="entry name" value="TONB-DEPENDENT OUTER MEMBRANE RECEPTOR"/>
    <property type="match status" value="1"/>
</dbReference>
<keyword evidence="14" id="KW-0675">Receptor</keyword>